<organism evidence="1 2">
    <name type="scientific">Clostridium thermobutyricum</name>
    <dbReference type="NCBI Taxonomy" id="29372"/>
    <lineage>
        <taxon>Bacteria</taxon>
        <taxon>Bacillati</taxon>
        <taxon>Bacillota</taxon>
        <taxon>Clostridia</taxon>
        <taxon>Eubacteriales</taxon>
        <taxon>Clostridiaceae</taxon>
        <taxon>Clostridium</taxon>
    </lineage>
</organism>
<keyword evidence="2" id="KW-1185">Reference proteome</keyword>
<accession>N9XU09</accession>
<dbReference type="AlphaFoldDB" id="N9XU09"/>
<proteinExistence type="predicted"/>
<protein>
    <submittedName>
        <fullName evidence="1">Uncharacterized protein</fullName>
    </submittedName>
</protein>
<name>N9XU09_9CLOT</name>
<dbReference type="HOGENOM" id="CLU_3395863_0_0_9"/>
<evidence type="ECO:0000313" key="1">
    <source>
        <dbReference type="EMBL" id="ENY99453.1"/>
    </source>
</evidence>
<dbReference type="Proteomes" id="UP000013097">
    <property type="component" value="Unassembled WGS sequence"/>
</dbReference>
<sequence>MQKFELNNSLKEIIEESIKNFLNIEKNKCFL</sequence>
<evidence type="ECO:0000313" key="2">
    <source>
        <dbReference type="Proteomes" id="UP000013097"/>
    </source>
</evidence>
<dbReference type="EMBL" id="AGYT01000021">
    <property type="protein sequence ID" value="ENY99453.1"/>
    <property type="molecule type" value="Genomic_DNA"/>
</dbReference>
<reference evidence="1 2" key="1">
    <citation type="submission" date="2013-01" db="EMBL/GenBank/DDBJ databases">
        <title>The Genome Sequence of Clostridium colicanis 209318.</title>
        <authorList>
            <consortium name="The Broad Institute Genome Sequencing Platform"/>
            <person name="Earl A."/>
            <person name="Ward D."/>
            <person name="Feldgarden M."/>
            <person name="Gevers D."/>
            <person name="Courvalin P."/>
            <person name="Lambert T."/>
            <person name="Walker B."/>
            <person name="Young S.K."/>
            <person name="Zeng Q."/>
            <person name="Gargeya S."/>
            <person name="Fitzgerald M."/>
            <person name="Haas B."/>
            <person name="Abouelleil A."/>
            <person name="Alvarado L."/>
            <person name="Arachchi H.M."/>
            <person name="Berlin A.M."/>
            <person name="Chapman S.B."/>
            <person name="Dewar J."/>
            <person name="Goldberg J."/>
            <person name="Griggs A."/>
            <person name="Gujja S."/>
            <person name="Hansen M."/>
            <person name="Howarth C."/>
            <person name="Imamovic A."/>
            <person name="Larimer J."/>
            <person name="McCowan C."/>
            <person name="Murphy C."/>
            <person name="Neiman D."/>
            <person name="Pearson M."/>
            <person name="Priest M."/>
            <person name="Roberts A."/>
            <person name="Saif S."/>
            <person name="Shea T."/>
            <person name="Sisk P."/>
            <person name="Sykes S."/>
            <person name="Wortman J."/>
            <person name="Nusbaum C."/>
            <person name="Birren B."/>
        </authorList>
    </citation>
    <scope>NUCLEOTIDE SEQUENCE [LARGE SCALE GENOMIC DNA]</scope>
    <source>
        <strain evidence="1 2">209318</strain>
    </source>
</reference>
<gene>
    <name evidence="1" type="ORF">HMPREF1092_03194</name>
</gene>
<comment type="caution">
    <text evidence="1">The sequence shown here is derived from an EMBL/GenBank/DDBJ whole genome shotgun (WGS) entry which is preliminary data.</text>
</comment>